<proteinExistence type="predicted"/>
<keyword evidence="1" id="KW-1133">Transmembrane helix</keyword>
<protein>
    <submittedName>
        <fullName evidence="2">Uncharacterized protein</fullName>
    </submittedName>
</protein>
<keyword evidence="3" id="KW-1185">Reference proteome</keyword>
<reference evidence="2" key="1">
    <citation type="submission" date="2020-06" db="EMBL/GenBank/DDBJ databases">
        <authorList>
            <person name="Li T."/>
            <person name="Hu X."/>
            <person name="Zhang T."/>
            <person name="Song X."/>
            <person name="Zhang H."/>
            <person name="Dai N."/>
            <person name="Sheng W."/>
            <person name="Hou X."/>
            <person name="Wei L."/>
        </authorList>
    </citation>
    <scope>NUCLEOTIDE SEQUENCE</scope>
    <source>
        <strain evidence="2">3651</strain>
        <tissue evidence="2">Leaf</tissue>
    </source>
</reference>
<name>A0AAE1XMA2_9LAMI</name>
<gene>
    <name evidence="2" type="ORF">Salat_2862500</name>
</gene>
<reference evidence="2" key="2">
    <citation type="journal article" date="2024" name="Plant">
        <title>Genomic evolution and insights into agronomic trait innovations of Sesamum species.</title>
        <authorList>
            <person name="Miao H."/>
            <person name="Wang L."/>
            <person name="Qu L."/>
            <person name="Liu H."/>
            <person name="Sun Y."/>
            <person name="Le M."/>
            <person name="Wang Q."/>
            <person name="Wei S."/>
            <person name="Zheng Y."/>
            <person name="Lin W."/>
            <person name="Duan Y."/>
            <person name="Cao H."/>
            <person name="Xiong S."/>
            <person name="Wang X."/>
            <person name="Wei L."/>
            <person name="Li C."/>
            <person name="Ma Q."/>
            <person name="Ju M."/>
            <person name="Zhao R."/>
            <person name="Li G."/>
            <person name="Mu C."/>
            <person name="Tian Q."/>
            <person name="Mei H."/>
            <person name="Zhang T."/>
            <person name="Gao T."/>
            <person name="Zhang H."/>
        </authorList>
    </citation>
    <scope>NUCLEOTIDE SEQUENCE</scope>
    <source>
        <strain evidence="2">3651</strain>
    </source>
</reference>
<evidence type="ECO:0000313" key="3">
    <source>
        <dbReference type="Proteomes" id="UP001293254"/>
    </source>
</evidence>
<comment type="caution">
    <text evidence="2">The sequence shown here is derived from an EMBL/GenBank/DDBJ whole genome shotgun (WGS) entry which is preliminary data.</text>
</comment>
<evidence type="ECO:0000313" key="2">
    <source>
        <dbReference type="EMBL" id="KAK4414495.1"/>
    </source>
</evidence>
<dbReference type="Proteomes" id="UP001293254">
    <property type="component" value="Unassembled WGS sequence"/>
</dbReference>
<accession>A0AAE1XMA2</accession>
<organism evidence="2 3">
    <name type="scientific">Sesamum alatum</name>
    <dbReference type="NCBI Taxonomy" id="300844"/>
    <lineage>
        <taxon>Eukaryota</taxon>
        <taxon>Viridiplantae</taxon>
        <taxon>Streptophyta</taxon>
        <taxon>Embryophyta</taxon>
        <taxon>Tracheophyta</taxon>
        <taxon>Spermatophyta</taxon>
        <taxon>Magnoliopsida</taxon>
        <taxon>eudicotyledons</taxon>
        <taxon>Gunneridae</taxon>
        <taxon>Pentapetalae</taxon>
        <taxon>asterids</taxon>
        <taxon>lamiids</taxon>
        <taxon>Lamiales</taxon>
        <taxon>Pedaliaceae</taxon>
        <taxon>Sesamum</taxon>
    </lineage>
</organism>
<keyword evidence="1" id="KW-0812">Transmembrane</keyword>
<feature type="transmembrane region" description="Helical" evidence="1">
    <location>
        <begin position="6"/>
        <end position="30"/>
    </location>
</feature>
<keyword evidence="1" id="KW-0472">Membrane</keyword>
<sequence length="119" mass="13844">MDLARRIAILVALHVMMIEIVNVLFVFYCVHRFYHIRRKRSNTNKRLRTLEEEEEDRLLGVIANFCEATNKRPSDITNKMIGSEYDASQRRKKVYDAVCGAVPGLSVTERVLVARRKGY</sequence>
<evidence type="ECO:0000256" key="1">
    <source>
        <dbReference type="SAM" id="Phobius"/>
    </source>
</evidence>
<dbReference type="AlphaFoldDB" id="A0AAE1XMA2"/>
<dbReference type="EMBL" id="JACGWO010000012">
    <property type="protein sequence ID" value="KAK4414495.1"/>
    <property type="molecule type" value="Genomic_DNA"/>
</dbReference>